<proteinExistence type="predicted"/>
<comment type="caution">
    <text evidence="1">The sequence shown here is derived from an EMBL/GenBank/DDBJ whole genome shotgun (WGS) entry which is preliminary data.</text>
</comment>
<dbReference type="EMBL" id="VZCW01000117">
    <property type="protein sequence ID" value="MQN12163.1"/>
    <property type="molecule type" value="Genomic_DNA"/>
</dbReference>
<dbReference type="Proteomes" id="UP000442105">
    <property type="component" value="Unassembled WGS sequence"/>
</dbReference>
<dbReference type="AlphaFoldDB" id="A0AA90UE03"/>
<gene>
    <name evidence="1" type="ORF">F7D95_04865</name>
</gene>
<reference evidence="2" key="1">
    <citation type="submission" date="2019-09" db="EMBL/GenBank/DDBJ databases">
        <title>Distinct polysaccharide growth profiles of human intestinal Prevotella copri isolates.</title>
        <authorList>
            <person name="Fehlner-Peach H."/>
            <person name="Magnabosco C."/>
            <person name="Raghavan V."/>
            <person name="Scher J.U."/>
            <person name="Tett A."/>
            <person name="Cox L.M."/>
            <person name="Gottsegen C."/>
            <person name="Watters A."/>
            <person name="Wiltshire- Gordon J.D."/>
            <person name="Segata N."/>
            <person name="Bonneau R."/>
            <person name="Littman D.R."/>
        </authorList>
    </citation>
    <scope>NUCLEOTIDE SEQUENCE [LARGE SCALE GENOMIC DNA]</scope>
    <source>
        <strain evidence="2">iAQ1179</strain>
    </source>
</reference>
<organism evidence="1 2">
    <name type="scientific">Segatella copri</name>
    <dbReference type="NCBI Taxonomy" id="165179"/>
    <lineage>
        <taxon>Bacteria</taxon>
        <taxon>Pseudomonadati</taxon>
        <taxon>Bacteroidota</taxon>
        <taxon>Bacteroidia</taxon>
        <taxon>Bacteroidales</taxon>
        <taxon>Prevotellaceae</taxon>
        <taxon>Segatella</taxon>
    </lineage>
</organism>
<name>A0AA90UE03_9BACT</name>
<accession>A0AA90UE03</accession>
<dbReference type="RefSeq" id="WP_153128153.1">
    <property type="nucleotide sequence ID" value="NZ_VZCW01000117.1"/>
</dbReference>
<evidence type="ECO:0000313" key="1">
    <source>
        <dbReference type="EMBL" id="MQN12163.1"/>
    </source>
</evidence>
<protein>
    <submittedName>
        <fullName evidence="1">Uncharacterized protein</fullName>
    </submittedName>
</protein>
<evidence type="ECO:0000313" key="2">
    <source>
        <dbReference type="Proteomes" id="UP000442105"/>
    </source>
</evidence>
<sequence length="90" mass="10325">MKKISIDYIFIVAPKQSEMEDINLELGITDLQSSIYLDTAYVFRNQNPSIPNERKYHSFLLDKNDRIVFVGSPVDNDKIKAIYGKTIGVK</sequence>